<keyword evidence="2" id="KW-1185">Reference proteome</keyword>
<evidence type="ECO:0000313" key="2">
    <source>
        <dbReference type="Proteomes" id="UP001233172"/>
    </source>
</evidence>
<dbReference type="Proteomes" id="UP001233172">
    <property type="component" value="Unassembled WGS sequence"/>
</dbReference>
<reference evidence="1" key="1">
    <citation type="journal article" date="2023" name="PLoS Negl. Trop. Dis.">
        <title>A genome sequence for Biomphalaria pfeifferi, the major vector snail for the human-infecting parasite Schistosoma mansoni.</title>
        <authorList>
            <person name="Bu L."/>
            <person name="Lu L."/>
            <person name="Laidemitt M.R."/>
            <person name="Zhang S.M."/>
            <person name="Mutuku M."/>
            <person name="Mkoji G."/>
            <person name="Steinauer M."/>
            <person name="Loker E.S."/>
        </authorList>
    </citation>
    <scope>NUCLEOTIDE SEQUENCE</scope>
    <source>
        <strain evidence="1">KasaAsao</strain>
    </source>
</reference>
<sequence length="353" mass="40100">MGCCYSNPTPVSPALEDIDTGPFYSGPKAEYDFINVGVTLSAKVSLRSTQLVTSDVDTYYPLLSQQYDKGYRLLSFYHIPGQGRRKGFLTPTLITTFQGIFCRYQDKDDGTHYRLRVEKAVIKLERGIFQRGCCSANVSIVSDISHMQQLIDTNAADGARLVCIELTGQEVLKRSWRPQLPSMGVDIFFDYPIDRVSETYIYNTVSVPILVTYTNSFRPKPVVHCDWQGTMDRYLQQGFKLIEIFMDFSNSSQASFCSGQVEIGSKWFFEKPTSKADDPRALYEGKVVEHYIKISVSGLNEIQTKAEWEPVIQTMGSKGWELACILETSNISITGFASYYMKVLLFFQRKLNR</sequence>
<dbReference type="EMBL" id="JASAOG010000101">
    <property type="protein sequence ID" value="KAK0051664.1"/>
    <property type="molecule type" value="Genomic_DNA"/>
</dbReference>
<organism evidence="1 2">
    <name type="scientific">Biomphalaria pfeifferi</name>
    <name type="common">Bloodfluke planorb</name>
    <name type="synonym">Freshwater snail</name>
    <dbReference type="NCBI Taxonomy" id="112525"/>
    <lineage>
        <taxon>Eukaryota</taxon>
        <taxon>Metazoa</taxon>
        <taxon>Spiralia</taxon>
        <taxon>Lophotrochozoa</taxon>
        <taxon>Mollusca</taxon>
        <taxon>Gastropoda</taxon>
        <taxon>Heterobranchia</taxon>
        <taxon>Euthyneura</taxon>
        <taxon>Panpulmonata</taxon>
        <taxon>Hygrophila</taxon>
        <taxon>Lymnaeoidea</taxon>
        <taxon>Planorbidae</taxon>
        <taxon>Biomphalaria</taxon>
    </lineage>
</organism>
<accession>A0AAD8F6B8</accession>
<name>A0AAD8F6B8_BIOPF</name>
<gene>
    <name evidence="1" type="ORF">Bpfe_018879</name>
</gene>
<dbReference type="AlphaFoldDB" id="A0AAD8F6B8"/>
<proteinExistence type="predicted"/>
<comment type="caution">
    <text evidence="1">The sequence shown here is derived from an EMBL/GenBank/DDBJ whole genome shotgun (WGS) entry which is preliminary data.</text>
</comment>
<evidence type="ECO:0000313" key="1">
    <source>
        <dbReference type="EMBL" id="KAK0051664.1"/>
    </source>
</evidence>
<reference evidence="1" key="2">
    <citation type="submission" date="2023-04" db="EMBL/GenBank/DDBJ databases">
        <authorList>
            <person name="Bu L."/>
            <person name="Lu L."/>
            <person name="Laidemitt M.R."/>
            <person name="Zhang S.M."/>
            <person name="Mutuku M."/>
            <person name="Mkoji G."/>
            <person name="Steinauer M."/>
            <person name="Loker E.S."/>
        </authorList>
    </citation>
    <scope>NUCLEOTIDE SEQUENCE</scope>
    <source>
        <strain evidence="1">KasaAsao</strain>
        <tissue evidence="1">Whole Snail</tissue>
    </source>
</reference>
<protein>
    <submittedName>
        <fullName evidence="1">Raftlin</fullName>
    </submittedName>
</protein>